<keyword evidence="12" id="KW-1185">Reference proteome</keyword>
<feature type="binding site" description="covalent" evidence="8">
    <location>
        <position position="197"/>
    </location>
    <ligand>
        <name>heme c</name>
        <dbReference type="ChEBI" id="CHEBI:61717"/>
        <label>2</label>
    </ligand>
</feature>
<keyword evidence="4 9" id="KW-0479">Metal-binding</keyword>
<feature type="binding site" description="covalent" evidence="8">
    <location>
        <position position="194"/>
    </location>
    <ligand>
        <name>heme c</name>
        <dbReference type="ChEBI" id="CHEBI:61717"/>
        <label>2</label>
    </ligand>
</feature>
<evidence type="ECO:0000259" key="10">
    <source>
        <dbReference type="PROSITE" id="PS51007"/>
    </source>
</evidence>
<keyword evidence="7 9" id="KW-0408">Iron</keyword>
<comment type="caution">
    <text evidence="11">The sequence shown here is derived from an EMBL/GenBank/DDBJ whole genome shotgun (WGS) entry which is preliminary data.</text>
</comment>
<dbReference type="PROSITE" id="PS51007">
    <property type="entry name" value="CYTC"/>
    <property type="match status" value="2"/>
</dbReference>
<gene>
    <name evidence="11" type="ORF">DFR30_2612</name>
</gene>
<dbReference type="InterPro" id="IPR009056">
    <property type="entry name" value="Cyt_c-like_dom"/>
</dbReference>
<evidence type="ECO:0000256" key="6">
    <source>
        <dbReference type="ARBA" id="ARBA00022982"/>
    </source>
</evidence>
<feature type="binding site" description="axial binding residue" evidence="9">
    <location>
        <position position="139"/>
    </location>
    <ligand>
        <name>heme c</name>
        <dbReference type="ChEBI" id="CHEBI:61717"/>
        <label>1</label>
    </ligand>
    <ligandPart>
        <name>Fe</name>
        <dbReference type="ChEBI" id="CHEBI:18248"/>
    </ligandPart>
</feature>
<accession>A0A4R1HPS8</accession>
<dbReference type="PANTHER" id="PTHR33751">
    <property type="entry name" value="CBB3-TYPE CYTOCHROME C OXIDASE SUBUNIT FIXP"/>
    <property type="match status" value="1"/>
</dbReference>
<keyword evidence="5" id="KW-0574">Periplasm</keyword>
<evidence type="ECO:0000313" key="12">
    <source>
        <dbReference type="Proteomes" id="UP000295707"/>
    </source>
</evidence>
<feature type="domain" description="Cytochrome c" evidence="10">
    <location>
        <begin position="45"/>
        <end position="162"/>
    </location>
</feature>
<feature type="binding site" description="covalent" evidence="8">
    <location>
        <position position="67"/>
    </location>
    <ligand>
        <name>heme c</name>
        <dbReference type="ChEBI" id="CHEBI:61717"/>
        <label>1</label>
    </ligand>
</feature>
<evidence type="ECO:0000256" key="9">
    <source>
        <dbReference type="PIRSR" id="PIRSR000005-2"/>
    </source>
</evidence>
<keyword evidence="6" id="KW-0249">Electron transport</keyword>
<dbReference type="OrthoDB" id="9773456at2"/>
<reference evidence="11 12" key="1">
    <citation type="submission" date="2019-03" db="EMBL/GenBank/DDBJ databases">
        <title>Genomic Encyclopedia of Type Strains, Phase IV (KMG-IV): sequencing the most valuable type-strain genomes for metagenomic binning, comparative biology and taxonomic classification.</title>
        <authorList>
            <person name="Goeker M."/>
        </authorList>
    </citation>
    <scope>NUCLEOTIDE SEQUENCE [LARGE SCALE GENOMIC DNA]</scope>
    <source>
        <strain evidence="11 12">DSM 19610</strain>
    </source>
</reference>
<organism evidence="11 12">
    <name type="scientific">Thiogranum longum</name>
    <dbReference type="NCBI Taxonomy" id="1537524"/>
    <lineage>
        <taxon>Bacteria</taxon>
        <taxon>Pseudomonadati</taxon>
        <taxon>Pseudomonadota</taxon>
        <taxon>Gammaproteobacteria</taxon>
        <taxon>Chromatiales</taxon>
        <taxon>Ectothiorhodospiraceae</taxon>
        <taxon>Thiogranum</taxon>
    </lineage>
</organism>
<name>A0A4R1HPS8_9GAMM</name>
<comment type="PTM">
    <text evidence="8">Binds 2 heme c groups covalently per subunit.</text>
</comment>
<dbReference type="GO" id="GO:0020037">
    <property type="term" value="F:heme binding"/>
    <property type="evidence" value="ECO:0007669"/>
    <property type="project" value="InterPro"/>
</dbReference>
<dbReference type="RefSeq" id="WP_132973845.1">
    <property type="nucleotide sequence ID" value="NZ_SMFX01000001.1"/>
</dbReference>
<dbReference type="Proteomes" id="UP000295707">
    <property type="component" value="Unassembled WGS sequence"/>
</dbReference>
<dbReference type="PIRSF" id="PIRSF000005">
    <property type="entry name" value="Cytochrome_c4"/>
    <property type="match status" value="1"/>
</dbReference>
<dbReference type="SUPFAM" id="SSF46626">
    <property type="entry name" value="Cytochrome c"/>
    <property type="match status" value="2"/>
</dbReference>
<feature type="binding site" description="covalent" evidence="8">
    <location>
        <position position="64"/>
    </location>
    <ligand>
        <name>heme c</name>
        <dbReference type="ChEBI" id="CHEBI:61717"/>
        <label>1</label>
    </ligand>
</feature>
<dbReference type="Gene3D" id="1.10.760.10">
    <property type="entry name" value="Cytochrome c-like domain"/>
    <property type="match status" value="2"/>
</dbReference>
<dbReference type="PANTHER" id="PTHR33751:SF9">
    <property type="entry name" value="CYTOCHROME C4"/>
    <property type="match status" value="1"/>
</dbReference>
<feature type="domain" description="Cytochrome c" evidence="10">
    <location>
        <begin position="180"/>
        <end position="263"/>
    </location>
</feature>
<dbReference type="GO" id="GO:0009055">
    <property type="term" value="F:electron transfer activity"/>
    <property type="evidence" value="ECO:0007669"/>
    <property type="project" value="InterPro"/>
</dbReference>
<keyword evidence="3 8" id="KW-0349">Heme</keyword>
<feature type="binding site" description="axial binding residue" evidence="9">
    <location>
        <position position="240"/>
    </location>
    <ligand>
        <name>heme c</name>
        <dbReference type="ChEBI" id="CHEBI:61717"/>
        <label>2</label>
    </ligand>
    <ligandPart>
        <name>Fe</name>
        <dbReference type="ChEBI" id="CHEBI:18248"/>
    </ligandPart>
</feature>
<evidence type="ECO:0000256" key="2">
    <source>
        <dbReference type="ARBA" id="ARBA00022448"/>
    </source>
</evidence>
<dbReference type="InterPro" id="IPR024167">
    <property type="entry name" value="Cytochrome_c4-like"/>
</dbReference>
<evidence type="ECO:0000256" key="3">
    <source>
        <dbReference type="ARBA" id="ARBA00022617"/>
    </source>
</evidence>
<evidence type="ECO:0000256" key="4">
    <source>
        <dbReference type="ARBA" id="ARBA00022723"/>
    </source>
</evidence>
<proteinExistence type="predicted"/>
<evidence type="ECO:0000313" key="11">
    <source>
        <dbReference type="EMBL" id="TCK19302.1"/>
    </source>
</evidence>
<dbReference type="Pfam" id="PF00034">
    <property type="entry name" value="Cytochrom_C"/>
    <property type="match status" value="2"/>
</dbReference>
<dbReference type="EMBL" id="SMFX01000001">
    <property type="protein sequence ID" value="TCK19302.1"/>
    <property type="molecule type" value="Genomic_DNA"/>
</dbReference>
<sequence length="269" mass="30236">MVKETFFGTRIKRMMTLLFALVIAVVLGYRFTHKPNFLAVETDAVAALEGKHLALNGRDGIAACSACHGQNGEGNEPLGYPRLAGLHPRYIAKQLQDFARDQMDIGVKVDPIARDYQKTPRIYKDLTIYSPGIRRDAMMNPIAQALTEEEIYNVSHYYASLPFSANPEPVDFETLERGHELAVRGKPEYLMPRCNACHGPNGEGFGEHFPPLAGQPVKYIVRQINKWQNGDRDNDQLAMMKNTANLLTDGDKINAARYYNNKSYSVNQE</sequence>
<protein>
    <submittedName>
        <fullName evidence="11">Cytochrome c553</fullName>
    </submittedName>
</protein>
<dbReference type="GO" id="GO:0005506">
    <property type="term" value="F:iron ion binding"/>
    <property type="evidence" value="ECO:0007669"/>
    <property type="project" value="InterPro"/>
</dbReference>
<comment type="subcellular location">
    <subcellularLocation>
        <location evidence="1">Periplasm</location>
    </subcellularLocation>
</comment>
<dbReference type="InterPro" id="IPR036909">
    <property type="entry name" value="Cyt_c-like_dom_sf"/>
</dbReference>
<evidence type="ECO:0000256" key="5">
    <source>
        <dbReference type="ARBA" id="ARBA00022764"/>
    </source>
</evidence>
<keyword evidence="2" id="KW-0813">Transport</keyword>
<evidence type="ECO:0000256" key="1">
    <source>
        <dbReference type="ARBA" id="ARBA00004418"/>
    </source>
</evidence>
<evidence type="ECO:0000256" key="7">
    <source>
        <dbReference type="ARBA" id="ARBA00023004"/>
    </source>
</evidence>
<dbReference type="GO" id="GO:0042597">
    <property type="term" value="C:periplasmic space"/>
    <property type="evidence" value="ECO:0007669"/>
    <property type="project" value="UniProtKB-SubCell"/>
</dbReference>
<dbReference type="InterPro" id="IPR050597">
    <property type="entry name" value="Cytochrome_c_Oxidase_Subunit"/>
</dbReference>
<evidence type="ECO:0000256" key="8">
    <source>
        <dbReference type="PIRSR" id="PIRSR000005-1"/>
    </source>
</evidence>
<dbReference type="AlphaFoldDB" id="A0A4R1HPS8"/>
<feature type="binding site" description="axial binding residue" evidence="9">
    <location>
        <position position="198"/>
    </location>
    <ligand>
        <name>heme c</name>
        <dbReference type="ChEBI" id="CHEBI:61717"/>
        <label>2</label>
    </ligand>
    <ligandPart>
        <name>Fe</name>
        <dbReference type="ChEBI" id="CHEBI:18248"/>
    </ligandPart>
</feature>
<feature type="binding site" description="axial binding residue" evidence="9">
    <location>
        <position position="68"/>
    </location>
    <ligand>
        <name>heme c</name>
        <dbReference type="ChEBI" id="CHEBI:61717"/>
        <label>1</label>
    </ligand>
    <ligandPart>
        <name>Fe</name>
        <dbReference type="ChEBI" id="CHEBI:18248"/>
    </ligandPart>
</feature>